<evidence type="ECO:0000256" key="3">
    <source>
        <dbReference type="ARBA" id="ARBA00023163"/>
    </source>
</evidence>
<proteinExistence type="predicted"/>
<dbReference type="PROSITE" id="PS50888">
    <property type="entry name" value="BHLH"/>
    <property type="match status" value="1"/>
</dbReference>
<feature type="domain" description="BHLH" evidence="6">
    <location>
        <begin position="689"/>
        <end position="738"/>
    </location>
</feature>
<keyword evidence="2" id="KW-0805">Transcription regulation</keyword>
<organism evidence="7 8">
    <name type="scientific">Trapa incisa</name>
    <dbReference type="NCBI Taxonomy" id="236973"/>
    <lineage>
        <taxon>Eukaryota</taxon>
        <taxon>Viridiplantae</taxon>
        <taxon>Streptophyta</taxon>
        <taxon>Embryophyta</taxon>
        <taxon>Tracheophyta</taxon>
        <taxon>Spermatophyta</taxon>
        <taxon>Magnoliopsida</taxon>
        <taxon>eudicotyledons</taxon>
        <taxon>Gunneridae</taxon>
        <taxon>Pentapetalae</taxon>
        <taxon>rosids</taxon>
        <taxon>malvids</taxon>
        <taxon>Myrtales</taxon>
        <taxon>Lythraceae</taxon>
        <taxon>Trapa</taxon>
    </lineage>
</organism>
<feature type="region of interest" description="Disordered" evidence="5">
    <location>
        <begin position="439"/>
        <end position="463"/>
    </location>
</feature>
<evidence type="ECO:0000256" key="4">
    <source>
        <dbReference type="ARBA" id="ARBA00023242"/>
    </source>
</evidence>
<feature type="compositionally biased region" description="Basic and acidic residues" evidence="5">
    <location>
        <begin position="691"/>
        <end position="701"/>
    </location>
</feature>
<comment type="subcellular location">
    <subcellularLocation>
        <location evidence="1">Nucleus</location>
    </subcellularLocation>
</comment>
<dbReference type="Pfam" id="PF14215">
    <property type="entry name" value="bHLH-MYC_N"/>
    <property type="match status" value="1"/>
</dbReference>
<dbReference type="EMBL" id="JAXIOK010000001">
    <property type="protein sequence ID" value="KAK4779549.1"/>
    <property type="molecule type" value="Genomic_DNA"/>
</dbReference>
<evidence type="ECO:0000256" key="2">
    <source>
        <dbReference type="ARBA" id="ARBA00023015"/>
    </source>
</evidence>
<dbReference type="GO" id="GO:0046983">
    <property type="term" value="F:protein dimerization activity"/>
    <property type="evidence" value="ECO:0007669"/>
    <property type="project" value="InterPro"/>
</dbReference>
<evidence type="ECO:0000313" key="7">
    <source>
        <dbReference type="EMBL" id="KAK4779549.1"/>
    </source>
</evidence>
<sequence>MGYLLKEALKTLCGVNRWTYAVFWKLGCQNSRLLTWEECYYQASNSASSHGVHNFNRSYGAFLPEDLSRHPVNLVEDKLRSLIYRMMNNYQICLAGEGIIGRTASTGNYLWFLSDSHSKDAHPPEVTDEICHQFSAGIQTVAVIPVAPHGVVQLGSSFTIMENLGFVNDIKSLILQLGCIPGALFAMDSSEKTRVSVFPRGVLTEDAAKVGKITDSHNLICNGNKQLSSSSDHSRHSSGHSDYVVREVQENSLMTSSFIHSPDSPLEKEVFCPIRQVERESMSAGVFSHKPDKELNQFIDSYSRYSRVDFQADQVKMSVQHCSETVGKQMSLVRRDQIQLETRDSPDVSTSQLRVLDSSKSLDTSQFLEGGKPPCKFQNHSRTVDLMHSFSAATELSFPDLTEIRFQSSGFTELEGIPLFSLSDELLACTTEVLSGDSDQINNPLGTNHPRIGSIHRNPRMGNDSATTPNFRLTCLNDGKPLHETGFHTTMPPSFNYVPTSQWSGGDNLSDILGVDMQNKTVSGKVGITNLHKLGSENLIVENIQEADQDLALVKDSLSELGVFSMTGSDHLLDAVVCGTQSALKQNSVGSLSLPSNSLPHCQSNTTGKVQEDSLGTPELPSKEENLSSSSLKPSCTNKNEATCSASSSFCSQVKLLANEVHSMKRDSNILTAHSKGPDEAAKPCRKKLKHGETTKPRPKDRQMIQDRLKDLRDIVPNGGKCSIDVLLERTVKHMLFLQGVMKHVDKLKQAGQLRITNKEGRMVLKGHFEGGATWAFEVGSQSGVCPIIVEDLNPPRELLIEIMCEDQGFFLEIADVIRTLGLTILTGVMESGNGKVWARFAVEANRDVTRMEVFMSLVHALEETMNGSAMLIPHLSIASSRTPGGINAQ</sequence>
<accession>A0AAN7L8I5</accession>
<dbReference type="GO" id="GO:0003700">
    <property type="term" value="F:DNA-binding transcription factor activity"/>
    <property type="evidence" value="ECO:0007669"/>
    <property type="project" value="InterPro"/>
</dbReference>
<dbReference type="AlphaFoldDB" id="A0AAN7L8I5"/>
<dbReference type="InterPro" id="IPR025610">
    <property type="entry name" value="MYC/MYB_N"/>
</dbReference>
<keyword evidence="3" id="KW-0804">Transcription</keyword>
<evidence type="ECO:0000256" key="1">
    <source>
        <dbReference type="ARBA" id="ARBA00004123"/>
    </source>
</evidence>
<name>A0AAN7L8I5_9MYRT</name>
<protein>
    <recommendedName>
        <fullName evidence="6">BHLH domain-containing protein</fullName>
    </recommendedName>
</protein>
<dbReference type="Proteomes" id="UP001345219">
    <property type="component" value="Chromosome 13"/>
</dbReference>
<comment type="caution">
    <text evidence="7">The sequence shown here is derived from an EMBL/GenBank/DDBJ whole genome shotgun (WGS) entry which is preliminary data.</text>
</comment>
<dbReference type="Pfam" id="PF23176">
    <property type="entry name" value="bHLH_LHW"/>
    <property type="match status" value="1"/>
</dbReference>
<gene>
    <name evidence="7" type="ORF">SAY87_015655</name>
</gene>
<feature type="compositionally biased region" description="Polar residues" evidence="5">
    <location>
        <begin position="594"/>
        <end position="609"/>
    </location>
</feature>
<dbReference type="PANTHER" id="PTHR46196">
    <property type="entry name" value="TRANSCRIPTION FACTOR BHLH155-LIKE ISOFORM X1-RELATED"/>
    <property type="match status" value="1"/>
</dbReference>
<reference evidence="7 8" key="1">
    <citation type="journal article" date="2023" name="Hortic Res">
        <title>Pangenome of water caltrop reveals structural variations and asymmetric subgenome divergence after allopolyploidization.</title>
        <authorList>
            <person name="Zhang X."/>
            <person name="Chen Y."/>
            <person name="Wang L."/>
            <person name="Yuan Y."/>
            <person name="Fang M."/>
            <person name="Shi L."/>
            <person name="Lu R."/>
            <person name="Comes H.P."/>
            <person name="Ma Y."/>
            <person name="Chen Y."/>
            <person name="Huang G."/>
            <person name="Zhou Y."/>
            <person name="Zheng Z."/>
            <person name="Qiu Y."/>
        </authorList>
    </citation>
    <scope>NUCLEOTIDE SEQUENCE [LARGE SCALE GENOMIC DNA]</scope>
    <source>
        <tissue evidence="7">Roots</tissue>
    </source>
</reference>
<keyword evidence="4" id="KW-0539">Nucleus</keyword>
<dbReference type="PANTHER" id="PTHR46196:SF4">
    <property type="entry name" value="TRANSCRIPTION FACTOR LHW"/>
    <property type="match status" value="1"/>
</dbReference>
<dbReference type="GO" id="GO:0005634">
    <property type="term" value="C:nucleus"/>
    <property type="evidence" value="ECO:0007669"/>
    <property type="project" value="UniProtKB-SubCell"/>
</dbReference>
<dbReference type="InterPro" id="IPR043561">
    <property type="entry name" value="LHW-like"/>
</dbReference>
<evidence type="ECO:0000259" key="6">
    <source>
        <dbReference type="PROSITE" id="PS50888"/>
    </source>
</evidence>
<dbReference type="InterPro" id="IPR011598">
    <property type="entry name" value="bHLH_dom"/>
</dbReference>
<feature type="region of interest" description="Disordered" evidence="5">
    <location>
        <begin position="672"/>
        <end position="701"/>
    </location>
</feature>
<feature type="region of interest" description="Disordered" evidence="5">
    <location>
        <begin position="594"/>
        <end position="635"/>
    </location>
</feature>
<evidence type="ECO:0000256" key="5">
    <source>
        <dbReference type="SAM" id="MobiDB-lite"/>
    </source>
</evidence>
<evidence type="ECO:0000313" key="8">
    <source>
        <dbReference type="Proteomes" id="UP001345219"/>
    </source>
</evidence>
<keyword evidence="8" id="KW-1185">Reference proteome</keyword>